<comment type="caution">
    <text evidence="1">The sequence shown here is derived from an EMBL/GenBank/DDBJ whole genome shotgun (WGS) entry which is preliminary data.</text>
</comment>
<reference evidence="1" key="1">
    <citation type="submission" date="2023-07" db="EMBL/GenBank/DDBJ databases">
        <title>Genomic Encyclopedia of Type Strains, Phase IV (KMG-IV): sequencing the most valuable type-strain genomes for metagenomic binning, comparative biology and taxonomic classification.</title>
        <authorList>
            <person name="Goeker M."/>
        </authorList>
    </citation>
    <scope>NUCLEOTIDE SEQUENCE</scope>
    <source>
        <strain evidence="1">DSM 23947</strain>
    </source>
</reference>
<name>A0AAJ1T403_9BACI</name>
<accession>A0AAJ1T403</accession>
<gene>
    <name evidence="1" type="ORF">J2S13_003324</name>
</gene>
<protein>
    <submittedName>
        <fullName evidence="1">Uncharacterized protein</fullName>
    </submittedName>
</protein>
<sequence>METIKRRSRDLFEDVAPNGKRISPFSPYDQSTSAQKFSRSRFYLNRKLQNSYANEQMLQLLLLSLVKLFLVVKGKRG</sequence>
<evidence type="ECO:0000313" key="2">
    <source>
        <dbReference type="Proteomes" id="UP001237207"/>
    </source>
</evidence>
<keyword evidence="2" id="KW-1185">Reference proteome</keyword>
<dbReference type="Proteomes" id="UP001237207">
    <property type="component" value="Unassembled WGS sequence"/>
</dbReference>
<dbReference type="EMBL" id="JAUSUC010000084">
    <property type="protein sequence ID" value="MDQ0216837.1"/>
    <property type="molecule type" value="Genomic_DNA"/>
</dbReference>
<proteinExistence type="predicted"/>
<organism evidence="1 2">
    <name type="scientific">Oikeobacillus pervagus</name>
    <dbReference type="NCBI Taxonomy" id="1325931"/>
    <lineage>
        <taxon>Bacteria</taxon>
        <taxon>Bacillati</taxon>
        <taxon>Bacillota</taxon>
        <taxon>Bacilli</taxon>
        <taxon>Bacillales</taxon>
        <taxon>Bacillaceae</taxon>
        <taxon>Oikeobacillus</taxon>
    </lineage>
</organism>
<dbReference type="AlphaFoldDB" id="A0AAJ1T403"/>
<dbReference type="RefSeq" id="WP_307258922.1">
    <property type="nucleotide sequence ID" value="NZ_JAUSUC010000084.1"/>
</dbReference>
<evidence type="ECO:0000313" key="1">
    <source>
        <dbReference type="EMBL" id="MDQ0216837.1"/>
    </source>
</evidence>